<feature type="compositionally biased region" description="Low complexity" evidence="1">
    <location>
        <begin position="31"/>
        <end position="56"/>
    </location>
</feature>
<proteinExistence type="predicted"/>
<name>A0A1I3KFU0_9PSEU</name>
<sequence>MWGVLLTGIVALAVAGCTEAVKGQPFAAGTSSSSAAPSSSRSAAPSSSSASSAPGGTVTVATMTVTLPQGMRYTGASSGGALDGCVSDGSAQCVARMLDLRAAANDPNAPFNAPSVNRPYGWYTGTDVPQCITPSAPPGSGPEATGSTVIESGLAPIGPKKAEYARWQVTCADATQNNQVRMWWLPTSKILVTEYAASPDLDARIDAILAGATFG</sequence>
<dbReference type="AlphaFoldDB" id="A0A1I3KFU0"/>
<keyword evidence="3" id="KW-1185">Reference proteome</keyword>
<reference evidence="2 3" key="1">
    <citation type="submission" date="2016-10" db="EMBL/GenBank/DDBJ databases">
        <authorList>
            <person name="de Groot N.N."/>
        </authorList>
    </citation>
    <scope>NUCLEOTIDE SEQUENCE [LARGE SCALE GENOMIC DNA]</scope>
    <source>
        <strain evidence="2 3">DSM 44468</strain>
    </source>
</reference>
<dbReference type="Proteomes" id="UP000199025">
    <property type="component" value="Unassembled WGS sequence"/>
</dbReference>
<organism evidence="2 3">
    <name type="scientific">Amycolatopsis sacchari</name>
    <dbReference type="NCBI Taxonomy" id="115433"/>
    <lineage>
        <taxon>Bacteria</taxon>
        <taxon>Bacillati</taxon>
        <taxon>Actinomycetota</taxon>
        <taxon>Actinomycetes</taxon>
        <taxon>Pseudonocardiales</taxon>
        <taxon>Pseudonocardiaceae</taxon>
        <taxon>Amycolatopsis</taxon>
    </lineage>
</organism>
<accession>A0A1I3KFU0</accession>
<dbReference type="STRING" id="115433.SAMN05421835_101541"/>
<protein>
    <submittedName>
        <fullName evidence="2">Uncharacterized protein</fullName>
    </submittedName>
</protein>
<gene>
    <name evidence="2" type="ORF">SAMN05421835_101541</name>
</gene>
<evidence type="ECO:0000313" key="3">
    <source>
        <dbReference type="Proteomes" id="UP000199025"/>
    </source>
</evidence>
<feature type="region of interest" description="Disordered" evidence="1">
    <location>
        <begin position="28"/>
        <end position="56"/>
    </location>
</feature>
<dbReference type="EMBL" id="FORP01000001">
    <property type="protein sequence ID" value="SFI71327.1"/>
    <property type="molecule type" value="Genomic_DNA"/>
</dbReference>
<evidence type="ECO:0000256" key="1">
    <source>
        <dbReference type="SAM" id="MobiDB-lite"/>
    </source>
</evidence>
<evidence type="ECO:0000313" key="2">
    <source>
        <dbReference type="EMBL" id="SFI71327.1"/>
    </source>
</evidence>